<feature type="repeat" description="TPR" evidence="4">
    <location>
        <begin position="202"/>
        <end position="235"/>
    </location>
</feature>
<comment type="caution">
    <text evidence="5">The sequence shown here is derived from an EMBL/GenBank/DDBJ whole genome shotgun (WGS) entry which is preliminary data.</text>
</comment>
<accession>A0A929L414</accession>
<organism evidence="5 6">
    <name type="scientific">Mucilaginibacter myungsuensis</name>
    <dbReference type="NCBI Taxonomy" id="649104"/>
    <lineage>
        <taxon>Bacteria</taxon>
        <taxon>Pseudomonadati</taxon>
        <taxon>Bacteroidota</taxon>
        <taxon>Sphingobacteriia</taxon>
        <taxon>Sphingobacteriales</taxon>
        <taxon>Sphingobacteriaceae</taxon>
        <taxon>Mucilaginibacter</taxon>
    </lineage>
</organism>
<dbReference type="Proteomes" id="UP000622475">
    <property type="component" value="Unassembled WGS sequence"/>
</dbReference>
<dbReference type="InterPro" id="IPR011990">
    <property type="entry name" value="TPR-like_helical_dom_sf"/>
</dbReference>
<evidence type="ECO:0000256" key="4">
    <source>
        <dbReference type="PROSITE-ProRule" id="PRU00339"/>
    </source>
</evidence>
<dbReference type="SMART" id="SM00028">
    <property type="entry name" value="TPR"/>
    <property type="match status" value="2"/>
</dbReference>
<dbReference type="InterPro" id="IPR019734">
    <property type="entry name" value="TPR_rpt"/>
</dbReference>
<proteinExistence type="predicted"/>
<gene>
    <name evidence="5" type="ORF">IRJ16_19505</name>
</gene>
<keyword evidence="6" id="KW-1185">Reference proteome</keyword>
<evidence type="ECO:0000313" key="5">
    <source>
        <dbReference type="EMBL" id="MBE9664079.1"/>
    </source>
</evidence>
<keyword evidence="3" id="KW-0808">Transferase</keyword>
<protein>
    <submittedName>
        <fullName evidence="5">Tetratricopeptide repeat protein</fullName>
    </submittedName>
</protein>
<keyword evidence="4" id="KW-0802">TPR repeat</keyword>
<dbReference type="AlphaFoldDB" id="A0A929L414"/>
<dbReference type="GO" id="GO:0016757">
    <property type="term" value="F:glycosyltransferase activity"/>
    <property type="evidence" value="ECO:0007669"/>
    <property type="project" value="UniProtKB-KW"/>
</dbReference>
<dbReference type="PANTHER" id="PTHR44835">
    <property type="entry name" value="UDP-N-ACETYLGLUCOSAMINE--PEPTIDE N-ACETYLGLUCOSAMINYLTRANSFERASE SPINDLY-RELATED"/>
    <property type="match status" value="1"/>
</dbReference>
<sequence>MKKTQIALIAVIAVIVGYLFLQPVKGLVKPKEEKSNGMVAGAKPAEAAANVSVEMISAAAKTAIGADLSAKIVDLEGQLKAATGTEKTKLQQELAKQWDDVAQPAPAAFYYMALAREGNRFDNWLKAGTRFNEAYRATQDSSIQGAMVLNAVEALQAATKLQPSNLDAKAGLGVAYVNGGSANPMDGISLLLGVVKEDPNNRVANFNLGMFSLKSGQFDKALPRFNKVIEQDPSALEPYFYLAEAHKQLGQKKEAIAAYEKCKELMRNRPDFVERIDGFIKELKN</sequence>
<dbReference type="SUPFAM" id="SSF48452">
    <property type="entry name" value="TPR-like"/>
    <property type="match status" value="1"/>
</dbReference>
<dbReference type="EMBL" id="JADFFL010000009">
    <property type="protein sequence ID" value="MBE9664079.1"/>
    <property type="molecule type" value="Genomic_DNA"/>
</dbReference>
<dbReference type="Pfam" id="PF14559">
    <property type="entry name" value="TPR_19"/>
    <property type="match status" value="1"/>
</dbReference>
<evidence type="ECO:0000256" key="1">
    <source>
        <dbReference type="ARBA" id="ARBA00004922"/>
    </source>
</evidence>
<reference evidence="5" key="1">
    <citation type="submission" date="2020-10" db="EMBL/GenBank/DDBJ databases">
        <title>Mucilaginibacter mali sp. nov., isolated from rhizosphere soil of apple orchard.</title>
        <authorList>
            <person name="Lee J.-S."/>
            <person name="Kim H.S."/>
            <person name="Kim J.-S."/>
        </authorList>
    </citation>
    <scope>NUCLEOTIDE SEQUENCE</scope>
    <source>
        <strain evidence="5">KCTC 22746</strain>
    </source>
</reference>
<dbReference type="PANTHER" id="PTHR44835:SF1">
    <property type="entry name" value="PROTEIN O-GLCNAC TRANSFERASE"/>
    <property type="match status" value="1"/>
</dbReference>
<evidence type="ECO:0000256" key="2">
    <source>
        <dbReference type="ARBA" id="ARBA00022676"/>
    </source>
</evidence>
<dbReference type="PROSITE" id="PS50005">
    <property type="entry name" value="TPR"/>
    <property type="match status" value="1"/>
</dbReference>
<evidence type="ECO:0000313" key="6">
    <source>
        <dbReference type="Proteomes" id="UP000622475"/>
    </source>
</evidence>
<dbReference type="Gene3D" id="1.25.40.10">
    <property type="entry name" value="Tetratricopeptide repeat domain"/>
    <property type="match status" value="1"/>
</dbReference>
<comment type="pathway">
    <text evidence="1">Protein modification; protein glycosylation.</text>
</comment>
<keyword evidence="2" id="KW-0328">Glycosyltransferase</keyword>
<dbReference type="RefSeq" id="WP_194113323.1">
    <property type="nucleotide sequence ID" value="NZ_JADFFL010000009.1"/>
</dbReference>
<name>A0A929L414_9SPHI</name>
<evidence type="ECO:0000256" key="3">
    <source>
        <dbReference type="ARBA" id="ARBA00022679"/>
    </source>
</evidence>
<dbReference type="InterPro" id="IPR051939">
    <property type="entry name" value="Glycosyltr_41/O-GlcNAc_trsf"/>
</dbReference>